<name>A0A183GFH6_HELPZ</name>
<protein>
    <submittedName>
        <fullName evidence="3">EB domain-containing protein</fullName>
    </submittedName>
</protein>
<sequence length="77" mass="8558">MYEYEPRPTCSSMKPDCGSKFLFCHPANGNLQCMSKLRTGARCDGFENTAACYKGVCLNGKCVMTDVEESLEVDPFM</sequence>
<reference evidence="3" key="2">
    <citation type="submission" date="2019-09" db="UniProtKB">
        <authorList>
            <consortium name="WormBaseParasite"/>
        </authorList>
    </citation>
    <scope>IDENTIFICATION</scope>
</reference>
<keyword evidence="2" id="KW-1185">Reference proteome</keyword>
<accession>A0A183GFH6</accession>
<dbReference type="AlphaFoldDB" id="A0A183GFH6"/>
<organism evidence="2 3">
    <name type="scientific">Heligmosomoides polygyrus</name>
    <name type="common">Parasitic roundworm</name>
    <dbReference type="NCBI Taxonomy" id="6339"/>
    <lineage>
        <taxon>Eukaryota</taxon>
        <taxon>Metazoa</taxon>
        <taxon>Ecdysozoa</taxon>
        <taxon>Nematoda</taxon>
        <taxon>Chromadorea</taxon>
        <taxon>Rhabditida</taxon>
        <taxon>Rhabditina</taxon>
        <taxon>Rhabditomorpha</taxon>
        <taxon>Strongyloidea</taxon>
        <taxon>Heligmosomidae</taxon>
        <taxon>Heligmosomoides</taxon>
    </lineage>
</organism>
<dbReference type="Proteomes" id="UP000050761">
    <property type="component" value="Unassembled WGS sequence"/>
</dbReference>
<gene>
    <name evidence="1" type="ORF">HPBE_LOCUS21147</name>
</gene>
<evidence type="ECO:0000313" key="3">
    <source>
        <dbReference type="WBParaSite" id="HPBE_0002114801-mRNA-1"/>
    </source>
</evidence>
<evidence type="ECO:0000313" key="1">
    <source>
        <dbReference type="EMBL" id="VDP23565.1"/>
    </source>
</evidence>
<proteinExistence type="predicted"/>
<dbReference type="WBParaSite" id="HPBE_0002114801-mRNA-1">
    <property type="protein sequence ID" value="HPBE_0002114801-mRNA-1"/>
    <property type="gene ID" value="HPBE_0002114801"/>
</dbReference>
<evidence type="ECO:0000313" key="2">
    <source>
        <dbReference type="Proteomes" id="UP000050761"/>
    </source>
</evidence>
<accession>A0A3P8CX35</accession>
<dbReference type="EMBL" id="UZAH01032737">
    <property type="protein sequence ID" value="VDP23565.1"/>
    <property type="molecule type" value="Genomic_DNA"/>
</dbReference>
<reference evidence="1 2" key="1">
    <citation type="submission" date="2018-11" db="EMBL/GenBank/DDBJ databases">
        <authorList>
            <consortium name="Pathogen Informatics"/>
        </authorList>
    </citation>
    <scope>NUCLEOTIDE SEQUENCE [LARGE SCALE GENOMIC DNA]</scope>
</reference>
<dbReference type="OrthoDB" id="6132182at2759"/>